<keyword evidence="1" id="KW-0812">Transmembrane</keyword>
<reference evidence="2 3" key="1">
    <citation type="journal article" date="2013" name="Proc. Natl. Acad. Sci. U.S.A.">
        <title>Genome of an arbuscular mycorrhizal fungus provides insight into the oldest plant symbiosis.</title>
        <authorList>
            <person name="Tisserant E."/>
            <person name="Malbreil M."/>
            <person name="Kuo A."/>
            <person name="Kohler A."/>
            <person name="Symeonidi A."/>
            <person name="Balestrini R."/>
            <person name="Charron P."/>
            <person name="Duensing N."/>
            <person name="Frei Dit Frey N."/>
            <person name="Gianinazzi-Pearson V."/>
            <person name="Gilbert L.B."/>
            <person name="Handa Y."/>
            <person name="Herr J.R."/>
            <person name="Hijri M."/>
            <person name="Koul R."/>
            <person name="Kawaguchi M."/>
            <person name="Krajinski F."/>
            <person name="Lammers P.J."/>
            <person name="Masclaux F.G."/>
            <person name="Murat C."/>
            <person name="Morin E."/>
            <person name="Ndikumana S."/>
            <person name="Pagni M."/>
            <person name="Petitpierre D."/>
            <person name="Requena N."/>
            <person name="Rosikiewicz P."/>
            <person name="Riley R."/>
            <person name="Saito K."/>
            <person name="San Clemente H."/>
            <person name="Shapiro H."/>
            <person name="van Tuinen D."/>
            <person name="Becard G."/>
            <person name="Bonfante P."/>
            <person name="Paszkowski U."/>
            <person name="Shachar-Hill Y.Y."/>
            <person name="Tuskan G.A."/>
            <person name="Young P.W."/>
            <person name="Sanders I.R."/>
            <person name="Henrissat B."/>
            <person name="Rensing S.A."/>
            <person name="Grigoriev I.V."/>
            <person name="Corradi N."/>
            <person name="Roux C."/>
            <person name="Martin F."/>
        </authorList>
    </citation>
    <scope>NUCLEOTIDE SEQUENCE [LARGE SCALE GENOMIC DNA]</scope>
    <source>
        <strain evidence="2 3">DAOM 197198</strain>
    </source>
</reference>
<gene>
    <name evidence="2" type="ORF">GLOIN_2v1523180</name>
</gene>
<comment type="caution">
    <text evidence="2">The sequence shown here is derived from an EMBL/GenBank/DDBJ whole genome shotgun (WGS) entry which is preliminary data.</text>
</comment>
<evidence type="ECO:0000313" key="2">
    <source>
        <dbReference type="EMBL" id="POG79776.1"/>
    </source>
</evidence>
<keyword evidence="3" id="KW-1185">Reference proteome</keyword>
<evidence type="ECO:0000313" key="3">
    <source>
        <dbReference type="Proteomes" id="UP000018888"/>
    </source>
</evidence>
<name>A0A2P4QQ66_RHIID</name>
<evidence type="ECO:0000256" key="1">
    <source>
        <dbReference type="SAM" id="Phobius"/>
    </source>
</evidence>
<protein>
    <submittedName>
        <fullName evidence="2">Uncharacterized protein</fullName>
    </submittedName>
</protein>
<feature type="transmembrane region" description="Helical" evidence="1">
    <location>
        <begin position="9"/>
        <end position="31"/>
    </location>
</feature>
<reference evidence="2 3" key="2">
    <citation type="journal article" date="2018" name="New Phytol.">
        <title>High intraspecific genome diversity in the model arbuscular mycorrhizal symbiont Rhizophagus irregularis.</title>
        <authorList>
            <person name="Chen E.C.H."/>
            <person name="Morin E."/>
            <person name="Beaudet D."/>
            <person name="Noel J."/>
            <person name="Yildirir G."/>
            <person name="Ndikumana S."/>
            <person name="Charron P."/>
            <person name="St-Onge C."/>
            <person name="Giorgi J."/>
            <person name="Kruger M."/>
            <person name="Marton T."/>
            <person name="Ropars J."/>
            <person name="Grigoriev I.V."/>
            <person name="Hainaut M."/>
            <person name="Henrissat B."/>
            <person name="Roux C."/>
            <person name="Martin F."/>
            <person name="Corradi N."/>
        </authorList>
    </citation>
    <scope>NUCLEOTIDE SEQUENCE [LARGE SCALE GENOMIC DNA]</scope>
    <source>
        <strain evidence="2 3">DAOM 197198</strain>
    </source>
</reference>
<accession>A0A2P4QQ66</accession>
<feature type="transmembrane region" description="Helical" evidence="1">
    <location>
        <begin position="37"/>
        <end position="58"/>
    </location>
</feature>
<feature type="non-terminal residue" evidence="2">
    <location>
        <position position="1"/>
    </location>
</feature>
<dbReference type="AlphaFoldDB" id="A0A2P4QQ66"/>
<sequence length="59" mass="7116">FALRSINIILWYFFFSRFALRSINIILWYSFNTLSQVLVVGIFVYHHVVDFNIVMIFLP</sequence>
<keyword evidence="1" id="KW-0472">Membrane</keyword>
<dbReference type="Proteomes" id="UP000018888">
    <property type="component" value="Unassembled WGS sequence"/>
</dbReference>
<keyword evidence="1" id="KW-1133">Transmembrane helix</keyword>
<organism evidence="2 3">
    <name type="scientific">Rhizophagus irregularis (strain DAOM 181602 / DAOM 197198 / MUCL 43194)</name>
    <name type="common">Arbuscular mycorrhizal fungus</name>
    <name type="synonym">Glomus intraradices</name>
    <dbReference type="NCBI Taxonomy" id="747089"/>
    <lineage>
        <taxon>Eukaryota</taxon>
        <taxon>Fungi</taxon>
        <taxon>Fungi incertae sedis</taxon>
        <taxon>Mucoromycota</taxon>
        <taxon>Glomeromycotina</taxon>
        <taxon>Glomeromycetes</taxon>
        <taxon>Glomerales</taxon>
        <taxon>Glomeraceae</taxon>
        <taxon>Rhizophagus</taxon>
    </lineage>
</organism>
<proteinExistence type="predicted"/>
<dbReference type="EMBL" id="AUPC02000022">
    <property type="protein sequence ID" value="POG79776.1"/>
    <property type="molecule type" value="Genomic_DNA"/>
</dbReference>